<keyword evidence="4" id="KW-1185">Reference proteome</keyword>
<evidence type="ECO:0000313" key="4">
    <source>
        <dbReference type="Proteomes" id="UP001642409"/>
    </source>
</evidence>
<dbReference type="SUPFAM" id="SSF82199">
    <property type="entry name" value="SET domain"/>
    <property type="match status" value="1"/>
</dbReference>
<dbReference type="EMBL" id="CAXDID020000032">
    <property type="protein sequence ID" value="CAL5995208.1"/>
    <property type="molecule type" value="Genomic_DNA"/>
</dbReference>
<dbReference type="Proteomes" id="UP001642409">
    <property type="component" value="Unassembled WGS sequence"/>
</dbReference>
<dbReference type="InterPro" id="IPR046341">
    <property type="entry name" value="SET_dom_sf"/>
</dbReference>
<feature type="domain" description="SET" evidence="1">
    <location>
        <begin position="107"/>
        <end position="254"/>
    </location>
</feature>
<protein>
    <submittedName>
        <fullName evidence="3">SET_domain-containing protein</fullName>
    </submittedName>
</protein>
<evidence type="ECO:0000259" key="1">
    <source>
        <dbReference type="PROSITE" id="PS50280"/>
    </source>
</evidence>
<dbReference type="EMBL" id="CAXDID020000032">
    <property type="protein sequence ID" value="CAL5995212.1"/>
    <property type="molecule type" value="Genomic_DNA"/>
</dbReference>
<dbReference type="PROSITE" id="PS50280">
    <property type="entry name" value="SET"/>
    <property type="match status" value="1"/>
</dbReference>
<evidence type="ECO:0000313" key="3">
    <source>
        <dbReference type="EMBL" id="CAL5995212.1"/>
    </source>
</evidence>
<organism evidence="3 4">
    <name type="scientific">Hexamita inflata</name>
    <dbReference type="NCBI Taxonomy" id="28002"/>
    <lineage>
        <taxon>Eukaryota</taxon>
        <taxon>Metamonada</taxon>
        <taxon>Diplomonadida</taxon>
        <taxon>Hexamitidae</taxon>
        <taxon>Hexamitinae</taxon>
        <taxon>Hexamita</taxon>
    </lineage>
</organism>
<dbReference type="PANTHER" id="PTHR47332">
    <property type="entry name" value="SET DOMAIN-CONTAINING PROTEIN 5"/>
    <property type="match status" value="1"/>
</dbReference>
<comment type="caution">
    <text evidence="3">The sequence shown here is derived from an EMBL/GenBank/DDBJ whole genome shotgun (WGS) entry which is preliminary data.</text>
</comment>
<proteinExistence type="predicted"/>
<accession>A0ABP1HI79</accession>
<reference evidence="3 4" key="1">
    <citation type="submission" date="2024-07" db="EMBL/GenBank/DDBJ databases">
        <authorList>
            <person name="Akdeniz Z."/>
        </authorList>
    </citation>
    <scope>NUCLEOTIDE SEQUENCE [LARGE SCALE GENOMIC DNA]</scope>
</reference>
<dbReference type="CDD" id="cd20071">
    <property type="entry name" value="SET_SMYD"/>
    <property type="match status" value="1"/>
</dbReference>
<dbReference type="Gene3D" id="2.170.270.10">
    <property type="entry name" value="SET domain"/>
    <property type="match status" value="1"/>
</dbReference>
<gene>
    <name evidence="2" type="ORF">HINF_LOCUS13926</name>
    <name evidence="3" type="ORF">HINF_LOCUS13928</name>
</gene>
<dbReference type="PANTHER" id="PTHR47332:SF4">
    <property type="entry name" value="SET DOMAIN-CONTAINING PROTEIN 5"/>
    <property type="match status" value="1"/>
</dbReference>
<dbReference type="InterPro" id="IPR001214">
    <property type="entry name" value="SET_dom"/>
</dbReference>
<evidence type="ECO:0000313" key="2">
    <source>
        <dbReference type="EMBL" id="CAL5995208.1"/>
    </source>
</evidence>
<sequence>MVIQNFDQIKHVNMLKSAHRQITQYEQTQKPTFEAAQAYYNVGKLEECEQVVLELQKNDMVTKAVKKLQQNIEIQKLQISEGKYDYKSMVEEAKANFVVKCQNYVNPNIEIREAGKKRFGYFAKSKIEMGTLIMVEKAFVVGSIDQMFEQLQVKNILKDSQVQQYLFLRGGDSSLNQLQNLIQKFDKNGFASFPKLEDELVKHDFQEYDTLIIGSSLFNHSCLSNAFWYFIGDVQFIVTQRDILCNEQITLQYIDPQQSFVNYQYKIEQKFGFMCECNMCQSITKQQTEQLTRLEDILKIKVKSAENKAENNIITNDDIESINNICQRVTNIFDESQAPRNGLSYFYTELAHVCLNHKNSKTRYFDIGIKALECYGIDGEQARIGKLVMKPHAQHFMNFQVIRQLMNMLQYCKFANTSKNEINNWLKVIDLVFTKITGGCGDFKYYLKTSLSENGVK</sequence>
<dbReference type="InterPro" id="IPR053185">
    <property type="entry name" value="SET_domain_protein"/>
</dbReference>
<dbReference type="Pfam" id="PF00856">
    <property type="entry name" value="SET"/>
    <property type="match status" value="1"/>
</dbReference>
<name>A0ABP1HI79_9EUKA</name>